<keyword evidence="3 6" id="KW-0812">Transmembrane</keyword>
<keyword evidence="8" id="KW-1185">Reference proteome</keyword>
<evidence type="ECO:0000256" key="3">
    <source>
        <dbReference type="ARBA" id="ARBA00022692"/>
    </source>
</evidence>
<dbReference type="InterPro" id="IPR050833">
    <property type="entry name" value="Poly_Biosynth_Transport"/>
</dbReference>
<evidence type="ECO:0000256" key="5">
    <source>
        <dbReference type="ARBA" id="ARBA00023136"/>
    </source>
</evidence>
<feature type="transmembrane region" description="Helical" evidence="6">
    <location>
        <begin position="367"/>
        <end position="386"/>
    </location>
</feature>
<dbReference type="RefSeq" id="WP_191184466.1">
    <property type="nucleotide sequence ID" value="NZ_JACXAJ010000007.1"/>
</dbReference>
<feature type="transmembrane region" description="Helical" evidence="6">
    <location>
        <begin position="334"/>
        <end position="355"/>
    </location>
</feature>
<comment type="subcellular location">
    <subcellularLocation>
        <location evidence="1">Cell membrane</location>
        <topology evidence="1">Multi-pass membrane protein</topology>
    </subcellularLocation>
</comment>
<evidence type="ECO:0000256" key="4">
    <source>
        <dbReference type="ARBA" id="ARBA00022989"/>
    </source>
</evidence>
<sequence>MLRKLLSHAAIYGLAAQVPRLAGVLALPLITQYLTPTDYGVAGVVTAYFAAFVFLHSLGFSIVLGNSFVKYPARYQWIWRQLYGFLTGWSVFFGLLVMGVFYFVVPAEAHHDRLAIAVLNALPILLFSTTDLVSGMYCQLAQRPLPIALRSFIVGTAHVLLNIYFIAYLHLGYMGWFYSAFISALIGFIFSFYIVFEQKLWPILRYKRQRILHTLRVSLPVVPHHFANFMLDTSDRLVLDTVGVPIRRIGLYNVASSFGIYFMSASFAVVQAATPVYMKLLAQEKSPEAALQMRSITYSLQLLFFAATFLGSLWMKEVFSLLIRNEELQQAYPLAIIILMGYNFRPMYLAVGNLLTYHEHTNKLWRISGVAGIGNIVLNFILVPLYGFEMAAYTTFAALMYMGYSGYFLKAYKELAQLPYYPMAWLLATMMLLLLAYQLREVHMLVKAGITFLTLLAGIALYMQYRTKAKWQV</sequence>
<evidence type="ECO:0000256" key="2">
    <source>
        <dbReference type="ARBA" id="ARBA00022475"/>
    </source>
</evidence>
<accession>A0ABR7XJ78</accession>
<dbReference type="Pfam" id="PF01943">
    <property type="entry name" value="Polysacc_synt"/>
    <property type="match status" value="1"/>
</dbReference>
<feature type="transmembrane region" description="Helical" evidence="6">
    <location>
        <begin position="42"/>
        <end position="69"/>
    </location>
</feature>
<keyword evidence="2" id="KW-1003">Cell membrane</keyword>
<dbReference type="InterPro" id="IPR002797">
    <property type="entry name" value="Polysacc_synth"/>
</dbReference>
<protein>
    <submittedName>
        <fullName evidence="7">Oligosaccharide flippase family protein</fullName>
    </submittedName>
</protein>
<feature type="transmembrane region" description="Helical" evidence="6">
    <location>
        <begin position="81"/>
        <end position="102"/>
    </location>
</feature>
<name>A0ABR7XJ78_9BACT</name>
<feature type="transmembrane region" description="Helical" evidence="6">
    <location>
        <begin position="295"/>
        <end position="314"/>
    </location>
</feature>
<evidence type="ECO:0000313" key="7">
    <source>
        <dbReference type="EMBL" id="MBD1398331.1"/>
    </source>
</evidence>
<dbReference type="Proteomes" id="UP000625551">
    <property type="component" value="Unassembled WGS sequence"/>
</dbReference>
<dbReference type="PANTHER" id="PTHR30250">
    <property type="entry name" value="PST FAMILY PREDICTED COLANIC ACID TRANSPORTER"/>
    <property type="match status" value="1"/>
</dbReference>
<comment type="caution">
    <text evidence="7">The sequence shown here is derived from an EMBL/GenBank/DDBJ whole genome shotgun (WGS) entry which is preliminary data.</text>
</comment>
<feature type="transmembrane region" description="Helical" evidence="6">
    <location>
        <begin position="175"/>
        <end position="195"/>
    </location>
</feature>
<keyword evidence="5 6" id="KW-0472">Membrane</keyword>
<reference evidence="7 8" key="1">
    <citation type="submission" date="2020-09" db="EMBL/GenBank/DDBJ databases">
        <title>Genome sequencing and assembly of Pontibacter sp.</title>
        <authorList>
            <person name="Chhetri G."/>
        </authorList>
    </citation>
    <scope>NUCLEOTIDE SEQUENCE [LARGE SCALE GENOMIC DNA]</scope>
    <source>
        <strain evidence="7 8">JH31</strain>
    </source>
</reference>
<feature type="transmembrane region" description="Helical" evidence="6">
    <location>
        <begin position="147"/>
        <end position="169"/>
    </location>
</feature>
<evidence type="ECO:0000313" key="8">
    <source>
        <dbReference type="Proteomes" id="UP000625551"/>
    </source>
</evidence>
<feature type="transmembrane region" description="Helical" evidence="6">
    <location>
        <begin position="392"/>
        <end position="409"/>
    </location>
</feature>
<feature type="transmembrane region" description="Helical" evidence="6">
    <location>
        <begin position="421"/>
        <end position="439"/>
    </location>
</feature>
<organism evidence="7 8">
    <name type="scientific">Pontibacter aquaedesilientis</name>
    <dbReference type="NCBI Taxonomy" id="2766980"/>
    <lineage>
        <taxon>Bacteria</taxon>
        <taxon>Pseudomonadati</taxon>
        <taxon>Bacteroidota</taxon>
        <taxon>Cytophagia</taxon>
        <taxon>Cytophagales</taxon>
        <taxon>Hymenobacteraceae</taxon>
        <taxon>Pontibacter</taxon>
    </lineage>
</organism>
<evidence type="ECO:0000256" key="1">
    <source>
        <dbReference type="ARBA" id="ARBA00004651"/>
    </source>
</evidence>
<evidence type="ECO:0000256" key="6">
    <source>
        <dbReference type="SAM" id="Phobius"/>
    </source>
</evidence>
<feature type="transmembrane region" description="Helical" evidence="6">
    <location>
        <begin position="445"/>
        <end position="463"/>
    </location>
</feature>
<keyword evidence="4 6" id="KW-1133">Transmembrane helix</keyword>
<gene>
    <name evidence="7" type="ORF">H9Q13_14260</name>
</gene>
<feature type="transmembrane region" description="Helical" evidence="6">
    <location>
        <begin position="114"/>
        <end position="135"/>
    </location>
</feature>
<proteinExistence type="predicted"/>
<dbReference type="PANTHER" id="PTHR30250:SF11">
    <property type="entry name" value="O-ANTIGEN TRANSPORTER-RELATED"/>
    <property type="match status" value="1"/>
</dbReference>
<dbReference type="EMBL" id="JACXAJ010000007">
    <property type="protein sequence ID" value="MBD1398331.1"/>
    <property type="molecule type" value="Genomic_DNA"/>
</dbReference>